<keyword evidence="2" id="KW-0430">Lectin</keyword>
<feature type="non-terminal residue" evidence="5">
    <location>
        <position position="252"/>
    </location>
</feature>
<evidence type="ECO:0000256" key="1">
    <source>
        <dbReference type="ARBA" id="ARBA00007606"/>
    </source>
</evidence>
<organism evidence="5 6">
    <name type="scientific">Paspalum vaginatum</name>
    <name type="common">seashore paspalum</name>
    <dbReference type="NCBI Taxonomy" id="158149"/>
    <lineage>
        <taxon>Eukaryota</taxon>
        <taxon>Viridiplantae</taxon>
        <taxon>Streptophyta</taxon>
        <taxon>Embryophyta</taxon>
        <taxon>Tracheophyta</taxon>
        <taxon>Spermatophyta</taxon>
        <taxon>Magnoliopsida</taxon>
        <taxon>Liliopsida</taxon>
        <taxon>Poales</taxon>
        <taxon>Poaceae</taxon>
        <taxon>PACMAD clade</taxon>
        <taxon>Panicoideae</taxon>
        <taxon>Andropogonodae</taxon>
        <taxon>Paspaleae</taxon>
        <taxon>Paspalinae</taxon>
        <taxon>Paspalum</taxon>
    </lineage>
</organism>
<gene>
    <name evidence="5" type="ORF">BS78_K006700</name>
</gene>
<keyword evidence="6" id="KW-1185">Reference proteome</keyword>
<dbReference type="InterPro" id="IPR001220">
    <property type="entry name" value="Legume_lectin_dom"/>
</dbReference>
<dbReference type="EMBL" id="MU629502">
    <property type="protein sequence ID" value="KAJ1256549.1"/>
    <property type="molecule type" value="Genomic_DNA"/>
</dbReference>
<dbReference type="Gene3D" id="2.60.120.200">
    <property type="match status" value="1"/>
</dbReference>
<dbReference type="OrthoDB" id="694346at2759"/>
<evidence type="ECO:0000259" key="4">
    <source>
        <dbReference type="Pfam" id="PF00139"/>
    </source>
</evidence>
<evidence type="ECO:0000256" key="2">
    <source>
        <dbReference type="ARBA" id="ARBA00022734"/>
    </source>
</evidence>
<reference evidence="5 6" key="1">
    <citation type="submission" date="2022-10" db="EMBL/GenBank/DDBJ databases">
        <title>WGS assembly of Paspalum vaginatum 540-79.</title>
        <authorList>
            <person name="Sun G."/>
            <person name="Wase N."/>
            <person name="Shu S."/>
            <person name="Jenkins J."/>
            <person name="Zhou B."/>
            <person name="Torres-Rodriguez J."/>
            <person name="Chen C."/>
            <person name="Sandor L."/>
            <person name="Plott C."/>
            <person name="Yoshinga Y."/>
            <person name="Daum C."/>
            <person name="Qi P."/>
            <person name="Barry K."/>
            <person name="Lipzen A."/>
            <person name="Berry L."/>
            <person name="Pedersen C."/>
            <person name="Gottilla T."/>
            <person name="Foltz A."/>
            <person name="Yu H."/>
            <person name="O'Malley R."/>
            <person name="Zhang C."/>
            <person name="Devos K."/>
            <person name="Sigmon B."/>
            <person name="Yu B."/>
            <person name="Obata T."/>
            <person name="Schmutz J."/>
            <person name="Schnable J."/>
        </authorList>
    </citation>
    <scope>NUCLEOTIDE SEQUENCE [LARGE SCALE GENOMIC DNA]</scope>
    <source>
        <strain evidence="6">cv. 540-79</strain>
    </source>
</reference>
<evidence type="ECO:0000313" key="6">
    <source>
        <dbReference type="Proteomes" id="UP001164776"/>
    </source>
</evidence>
<proteinExistence type="inferred from homology"/>
<dbReference type="InterPro" id="IPR050258">
    <property type="entry name" value="Leguminous_Lectin"/>
</dbReference>
<dbReference type="PANTHER" id="PTHR32401">
    <property type="entry name" value="CONCANAVALIN A-LIKE LECTIN FAMILY PROTEIN"/>
    <property type="match status" value="1"/>
</dbReference>
<comment type="caution">
    <text evidence="5">The sequence shown here is derived from an EMBL/GenBank/DDBJ whole genome shotgun (WGS) entry which is preliminary data.</text>
</comment>
<comment type="similarity">
    <text evidence="1">Belongs to the leguminous lectin family.</text>
</comment>
<protein>
    <recommendedName>
        <fullName evidence="4">Legume lectin domain-containing protein</fullName>
    </recommendedName>
</protein>
<dbReference type="AlphaFoldDB" id="A0A9W7XCS3"/>
<accession>A0A9W7XCS3</accession>
<dbReference type="PANTHER" id="PTHR32401:SF49">
    <property type="entry name" value="OS10G0129200 PROTEIN"/>
    <property type="match status" value="1"/>
</dbReference>
<dbReference type="Pfam" id="PF00139">
    <property type="entry name" value="Lectin_legB"/>
    <property type="match status" value="1"/>
</dbReference>
<evidence type="ECO:0000256" key="3">
    <source>
        <dbReference type="SAM" id="MobiDB-lite"/>
    </source>
</evidence>
<dbReference type="InterPro" id="IPR013320">
    <property type="entry name" value="ConA-like_dom_sf"/>
</dbReference>
<dbReference type="SUPFAM" id="SSF49899">
    <property type="entry name" value="Concanavalin A-like lectins/glucanases"/>
    <property type="match status" value="1"/>
</dbReference>
<dbReference type="CDD" id="cd06899">
    <property type="entry name" value="lectin_legume_LecRK_Arcelin_ConA"/>
    <property type="match status" value="1"/>
</dbReference>
<name>A0A9W7XCS3_9POAL</name>
<feature type="region of interest" description="Disordered" evidence="3">
    <location>
        <begin position="229"/>
        <end position="252"/>
    </location>
</feature>
<dbReference type="GO" id="GO:0030246">
    <property type="term" value="F:carbohydrate binding"/>
    <property type="evidence" value="ECO:0007669"/>
    <property type="project" value="UniProtKB-KW"/>
</dbReference>
<sequence length="252" mass="27663">SPQPPVFSFSFDFSNASSYDPKRDLYFEGNAFPNRGWVDLTCDGTGEDLVNCAGRMSFITNFTFSIDQVDDEDLGEGIAFFLSSYPSKMPPESYGENLGLLNSNDPVAYGSEQFVAVEFTSNHDLNYSYIGININSLSSFNTTRLPSNQSLIGTWIATIKFNNITSVLVASLRSFDNATMEPLVVSRELQDIKTLLPQEVAVGFSASIGYTYRELNKILAWSFNSTLAPPPPPPPTPHNKKGMSTARTPCSG</sequence>
<evidence type="ECO:0000313" key="5">
    <source>
        <dbReference type="EMBL" id="KAJ1256549.1"/>
    </source>
</evidence>
<feature type="domain" description="Legume lectin" evidence="4">
    <location>
        <begin position="24"/>
        <end position="231"/>
    </location>
</feature>
<dbReference type="Proteomes" id="UP001164776">
    <property type="component" value="Unassembled WGS sequence"/>
</dbReference>